<sequence length="189" mass="21097">MATKNAMEVVKNLDLQRYMGRWYVDLFFPSRLLLHSPPEEVNEVAIEVEREKDEGGMAGETFTDYRPPKLSIGPPHPDPVVETSSLADVQPPEPTYDMKIKDDLENLKALSCLQIEILVYACQRHLQHLPNGERARFFVGDGTGVGKGRTIARKVVISYSGFLLHPDPVMALDLSSLTSIRSFISNSGI</sequence>
<evidence type="ECO:0000259" key="1">
    <source>
        <dbReference type="Pfam" id="PF13872"/>
    </source>
</evidence>
<dbReference type="AlphaFoldDB" id="A0A498II79"/>
<proteinExistence type="predicted"/>
<accession>A0A498II79</accession>
<comment type="caution">
    <text evidence="2">The sequence shown here is derived from an EMBL/GenBank/DDBJ whole genome shotgun (WGS) entry which is preliminary data.</text>
</comment>
<evidence type="ECO:0000313" key="3">
    <source>
        <dbReference type="Proteomes" id="UP000290289"/>
    </source>
</evidence>
<dbReference type="STRING" id="3750.A0A498II79"/>
<reference evidence="2 3" key="1">
    <citation type="submission" date="2018-10" db="EMBL/GenBank/DDBJ databases">
        <title>A high-quality apple genome assembly.</title>
        <authorList>
            <person name="Hu J."/>
        </authorList>
    </citation>
    <scope>NUCLEOTIDE SEQUENCE [LARGE SCALE GENOMIC DNA]</scope>
    <source>
        <strain evidence="3">cv. HFTH1</strain>
        <tissue evidence="2">Young leaf</tissue>
    </source>
</reference>
<protein>
    <recommendedName>
        <fullName evidence="1">Strawberry notch AAA domain-containing protein</fullName>
    </recommendedName>
</protein>
<feature type="domain" description="Strawberry notch AAA" evidence="1">
    <location>
        <begin position="75"/>
        <end position="156"/>
    </location>
</feature>
<dbReference type="Proteomes" id="UP000290289">
    <property type="component" value="Chromosome 11"/>
</dbReference>
<dbReference type="InterPro" id="IPR026741">
    <property type="entry name" value="SNO"/>
</dbReference>
<dbReference type="GO" id="GO:0005634">
    <property type="term" value="C:nucleus"/>
    <property type="evidence" value="ECO:0007669"/>
    <property type="project" value="TreeGrafter"/>
</dbReference>
<dbReference type="InterPro" id="IPR012674">
    <property type="entry name" value="Calycin"/>
</dbReference>
<dbReference type="PANTHER" id="PTHR12706:SF13">
    <property type="entry name" value="PROTEIN FORGETTER 1"/>
    <property type="match status" value="1"/>
</dbReference>
<dbReference type="EMBL" id="RDQH01000337">
    <property type="protein sequence ID" value="RXH82900.1"/>
    <property type="molecule type" value="Genomic_DNA"/>
</dbReference>
<name>A0A498II79_MALDO</name>
<dbReference type="InterPro" id="IPR039187">
    <property type="entry name" value="SNO_AAA"/>
</dbReference>
<keyword evidence="3" id="KW-1185">Reference proteome</keyword>
<dbReference type="SUPFAM" id="SSF50814">
    <property type="entry name" value="Lipocalins"/>
    <property type="match status" value="1"/>
</dbReference>
<organism evidence="2 3">
    <name type="scientific">Malus domestica</name>
    <name type="common">Apple</name>
    <name type="synonym">Pyrus malus</name>
    <dbReference type="NCBI Taxonomy" id="3750"/>
    <lineage>
        <taxon>Eukaryota</taxon>
        <taxon>Viridiplantae</taxon>
        <taxon>Streptophyta</taxon>
        <taxon>Embryophyta</taxon>
        <taxon>Tracheophyta</taxon>
        <taxon>Spermatophyta</taxon>
        <taxon>Magnoliopsida</taxon>
        <taxon>eudicotyledons</taxon>
        <taxon>Gunneridae</taxon>
        <taxon>Pentapetalae</taxon>
        <taxon>rosids</taxon>
        <taxon>fabids</taxon>
        <taxon>Rosales</taxon>
        <taxon>Rosaceae</taxon>
        <taxon>Amygdaloideae</taxon>
        <taxon>Maleae</taxon>
        <taxon>Malus</taxon>
    </lineage>
</organism>
<dbReference type="GO" id="GO:0042393">
    <property type="term" value="F:histone binding"/>
    <property type="evidence" value="ECO:0007669"/>
    <property type="project" value="TreeGrafter"/>
</dbReference>
<dbReference type="GO" id="GO:0031490">
    <property type="term" value="F:chromatin DNA binding"/>
    <property type="evidence" value="ECO:0007669"/>
    <property type="project" value="TreeGrafter"/>
</dbReference>
<evidence type="ECO:0000313" key="2">
    <source>
        <dbReference type="EMBL" id="RXH82900.1"/>
    </source>
</evidence>
<dbReference type="Pfam" id="PF13872">
    <property type="entry name" value="AAA_34"/>
    <property type="match status" value="1"/>
</dbReference>
<dbReference type="PANTHER" id="PTHR12706">
    <property type="entry name" value="STRAWBERRY NOTCH-RELATED"/>
    <property type="match status" value="1"/>
</dbReference>
<dbReference type="GO" id="GO:0006355">
    <property type="term" value="P:regulation of DNA-templated transcription"/>
    <property type="evidence" value="ECO:0007669"/>
    <property type="project" value="InterPro"/>
</dbReference>
<gene>
    <name evidence="2" type="ORF">DVH24_003398</name>
</gene>